<feature type="compositionally biased region" description="Gly residues" evidence="1">
    <location>
        <begin position="110"/>
        <end position="128"/>
    </location>
</feature>
<reference evidence="3 4" key="1">
    <citation type="submission" date="2025-04" db="UniProtKB">
        <authorList>
            <consortium name="RefSeq"/>
        </authorList>
    </citation>
    <scope>IDENTIFICATION</scope>
    <source>
        <tissue evidence="3 4">Entire body</tissue>
    </source>
</reference>
<sequence length="247" mass="23953">MIDFRSMQQHFPSLIVRQNWLDFCDTHKYLNNIFKFISLSPLAHIGSGGLALIASSGGGFGGSHDSYGASLSSGGGDGHSFGGGYGGGQTISFGSLEGLGGHSSGGLGGYSGGGGGHGGSGGDGGFSGGDHHEGVSIVGLGEGKGSSFDLTGGNSHHGKLFGGTIISSGKHEGAAHAQQAIGSGDLGDEHQLLSGAGHGLSGGGHEISSVLASSDWSSGGLGGGHGGLSLGGGHGGGGEYIIHSDFH</sequence>
<gene>
    <name evidence="3 4 5" type="primary">LOC108735668</name>
    <name evidence="6" type="synonym">LOC112903852</name>
</gene>
<evidence type="ECO:0000313" key="3">
    <source>
        <dbReference type="RefSeq" id="XP_018323234.1"/>
    </source>
</evidence>
<evidence type="ECO:0000313" key="4">
    <source>
        <dbReference type="RefSeq" id="XP_018323235.1"/>
    </source>
</evidence>
<dbReference type="RefSeq" id="XP_018323235.1">
    <property type="nucleotide sequence ID" value="XM_018467733.2"/>
</dbReference>
<proteinExistence type="predicted"/>
<evidence type="ECO:0000313" key="6">
    <source>
        <dbReference type="RefSeq" id="XP_025835121.1"/>
    </source>
</evidence>
<dbReference type="GeneID" id="108735668"/>
<dbReference type="AlphaFoldDB" id="A0A1W4WT77"/>
<protein>
    <submittedName>
        <fullName evidence="3 4">Glycine-rich cell wall structural protein 1.8-like isoform X1</fullName>
    </submittedName>
</protein>
<name>A0A1W4WT77_AGRPL</name>
<evidence type="ECO:0000256" key="1">
    <source>
        <dbReference type="SAM" id="MobiDB-lite"/>
    </source>
</evidence>
<evidence type="ECO:0000313" key="2">
    <source>
        <dbReference type="Proteomes" id="UP000192223"/>
    </source>
</evidence>
<evidence type="ECO:0000313" key="5">
    <source>
        <dbReference type="RefSeq" id="XP_018323236.1"/>
    </source>
</evidence>
<dbReference type="RefSeq" id="XP_018323236.1">
    <property type="nucleotide sequence ID" value="XM_018467734.2"/>
</dbReference>
<organism evidence="2 4">
    <name type="scientific">Agrilus planipennis</name>
    <name type="common">Emerald ash borer</name>
    <name type="synonym">Agrilus marcopoli</name>
    <dbReference type="NCBI Taxonomy" id="224129"/>
    <lineage>
        <taxon>Eukaryota</taxon>
        <taxon>Metazoa</taxon>
        <taxon>Ecdysozoa</taxon>
        <taxon>Arthropoda</taxon>
        <taxon>Hexapoda</taxon>
        <taxon>Insecta</taxon>
        <taxon>Pterygota</taxon>
        <taxon>Neoptera</taxon>
        <taxon>Endopterygota</taxon>
        <taxon>Coleoptera</taxon>
        <taxon>Polyphaga</taxon>
        <taxon>Elateriformia</taxon>
        <taxon>Buprestoidea</taxon>
        <taxon>Buprestidae</taxon>
        <taxon>Agrilinae</taxon>
        <taxon>Agrilus</taxon>
    </lineage>
</organism>
<dbReference type="RefSeq" id="XP_025835121.1">
    <property type="nucleotide sequence ID" value="XM_025979336.1"/>
</dbReference>
<dbReference type="RefSeq" id="XP_018323234.1">
    <property type="nucleotide sequence ID" value="XM_018467732.2"/>
</dbReference>
<feature type="region of interest" description="Disordered" evidence="1">
    <location>
        <begin position="110"/>
        <end position="138"/>
    </location>
</feature>
<dbReference type="Proteomes" id="UP000192223">
    <property type="component" value="Unplaced"/>
</dbReference>
<dbReference type="KEGG" id="apln:112903852"/>
<keyword evidence="2" id="KW-1185">Reference proteome</keyword>
<accession>A0A1W4WT77</accession>
<dbReference type="KEGG" id="apln:108735668"/>